<organism evidence="1 2">
    <name type="scientific">Acinetobacter schindleri</name>
    <dbReference type="NCBI Taxonomy" id="108981"/>
    <lineage>
        <taxon>Bacteria</taxon>
        <taxon>Pseudomonadati</taxon>
        <taxon>Pseudomonadota</taxon>
        <taxon>Gammaproteobacteria</taxon>
        <taxon>Moraxellales</taxon>
        <taxon>Moraxellaceae</taxon>
        <taxon>Acinetobacter</taxon>
    </lineage>
</organism>
<reference evidence="1 2" key="1">
    <citation type="submission" date="2019-09" db="EMBL/GenBank/DDBJ databases">
        <title>Non-baumannii Acinetobacter spp. carrying blaNDM-1 isolated in China.</title>
        <authorList>
            <person name="Cui C."/>
            <person name="Chen C."/>
            <person name="Sun J."/>
            <person name="Liu Y."/>
        </authorList>
    </citation>
    <scope>NUCLEOTIDE SEQUENCE [LARGE SCALE GENOMIC DNA]</scope>
    <source>
        <strain evidence="1 2">HZE23-1</strain>
    </source>
</reference>
<dbReference type="RefSeq" id="WP_163170880.1">
    <property type="nucleotide sequence ID" value="NZ_CP044463.1"/>
</dbReference>
<dbReference type="Proteomes" id="UP000503505">
    <property type="component" value="Chromosome"/>
</dbReference>
<protein>
    <recommendedName>
        <fullName evidence="3">Apea-like HEPN domain-containing protein</fullName>
    </recommendedName>
</protein>
<name>A0AAE6WUF3_9GAMM</name>
<evidence type="ECO:0008006" key="3">
    <source>
        <dbReference type="Google" id="ProtNLM"/>
    </source>
</evidence>
<gene>
    <name evidence="1" type="ORF">FSC10_02740</name>
</gene>
<dbReference type="AlphaFoldDB" id="A0AAE6WUF3"/>
<evidence type="ECO:0000313" key="1">
    <source>
        <dbReference type="EMBL" id="QIC66349.1"/>
    </source>
</evidence>
<evidence type="ECO:0000313" key="2">
    <source>
        <dbReference type="Proteomes" id="UP000503505"/>
    </source>
</evidence>
<sequence>MMLLEEIYKTTKAQRSEYFNLRVQRSLSWLRKAVELQADYDFQFLSLWIGLNALYVQENEDSLDQQVLSQFLHLILSKDQEKRIFQILLGRYEVTLHALLDNQYLTQHFWDYQHNKISQSDCREMLKQQKIEIQKAVEQQDIMKLLLEVFKCFTTLRQQILQGGVSYASAVCRKQMQESCSLFSALLNTFIYILLEHAAVMDSGKAYYPVVQVN</sequence>
<accession>A0AAE6WUF3</accession>
<dbReference type="EMBL" id="CP044463">
    <property type="protein sequence ID" value="QIC66349.1"/>
    <property type="molecule type" value="Genomic_DNA"/>
</dbReference>
<proteinExistence type="predicted"/>